<keyword evidence="2" id="KW-1185">Reference proteome</keyword>
<accession>A0ABW0GUB3</accession>
<dbReference type="EMBL" id="JBHSLL010000010">
    <property type="protein sequence ID" value="MFC5384851.1"/>
    <property type="molecule type" value="Genomic_DNA"/>
</dbReference>
<evidence type="ECO:0000313" key="2">
    <source>
        <dbReference type="Proteomes" id="UP001596016"/>
    </source>
</evidence>
<protein>
    <submittedName>
        <fullName evidence="1">Uncharacterized protein</fullName>
    </submittedName>
</protein>
<sequence>MVALNLYVLSTTILFLRINRLESAVPPLIFADYLGAGVIELLLHASPEDVTYAPSVPAWEDLLAPADTNLYKMDVFNGIDTLV</sequence>
<reference evidence="2" key="1">
    <citation type="journal article" date="2019" name="Int. J. Syst. Evol. Microbiol.">
        <title>The Global Catalogue of Microorganisms (GCM) 10K type strain sequencing project: providing services to taxonomists for standard genome sequencing and annotation.</title>
        <authorList>
            <consortium name="The Broad Institute Genomics Platform"/>
            <consortium name="The Broad Institute Genome Sequencing Center for Infectious Disease"/>
            <person name="Wu L."/>
            <person name="Ma J."/>
        </authorList>
    </citation>
    <scope>NUCLEOTIDE SEQUENCE [LARGE SCALE GENOMIC DNA]</scope>
    <source>
        <strain evidence="2">CGMCC 4.1415</strain>
    </source>
</reference>
<gene>
    <name evidence="1" type="ORF">ACFPLB_02610</name>
</gene>
<proteinExistence type="predicted"/>
<evidence type="ECO:0000313" key="1">
    <source>
        <dbReference type="EMBL" id="MFC5384851.1"/>
    </source>
</evidence>
<dbReference type="Proteomes" id="UP001596016">
    <property type="component" value="Unassembled WGS sequence"/>
</dbReference>
<name>A0ABW0GUB3_9HYPH</name>
<organism evidence="1 2">
    <name type="scientific">Aquamicrobium segne</name>
    <dbReference type="NCBI Taxonomy" id="469547"/>
    <lineage>
        <taxon>Bacteria</taxon>
        <taxon>Pseudomonadati</taxon>
        <taxon>Pseudomonadota</taxon>
        <taxon>Alphaproteobacteria</taxon>
        <taxon>Hyphomicrobiales</taxon>
        <taxon>Phyllobacteriaceae</taxon>
        <taxon>Aquamicrobium</taxon>
    </lineage>
</organism>
<dbReference type="RefSeq" id="WP_378227708.1">
    <property type="nucleotide sequence ID" value="NZ_JBHSLL010000010.1"/>
</dbReference>
<comment type="caution">
    <text evidence="1">The sequence shown here is derived from an EMBL/GenBank/DDBJ whole genome shotgun (WGS) entry which is preliminary data.</text>
</comment>